<evidence type="ECO:0000256" key="2">
    <source>
        <dbReference type="ARBA" id="ARBA00023315"/>
    </source>
</evidence>
<dbReference type="Pfam" id="PF00583">
    <property type="entry name" value="Acetyltransf_1"/>
    <property type="match status" value="1"/>
</dbReference>
<evidence type="ECO:0000313" key="5">
    <source>
        <dbReference type="Proteomes" id="UP000190150"/>
    </source>
</evidence>
<name>A0A1T5F2F2_9SPHI</name>
<organism evidence="4 5">
    <name type="scientific">Sphingobacterium nematocida</name>
    <dbReference type="NCBI Taxonomy" id="1513896"/>
    <lineage>
        <taxon>Bacteria</taxon>
        <taxon>Pseudomonadati</taxon>
        <taxon>Bacteroidota</taxon>
        <taxon>Sphingobacteriia</taxon>
        <taxon>Sphingobacteriales</taxon>
        <taxon>Sphingobacteriaceae</taxon>
        <taxon>Sphingobacterium</taxon>
    </lineage>
</organism>
<dbReference type="InterPro" id="IPR000182">
    <property type="entry name" value="GNAT_dom"/>
</dbReference>
<proteinExistence type="predicted"/>
<dbReference type="AlphaFoldDB" id="A0A1T5F2F2"/>
<dbReference type="InterPro" id="IPR050680">
    <property type="entry name" value="YpeA/RimI_acetyltransf"/>
</dbReference>
<dbReference type="GO" id="GO:0016747">
    <property type="term" value="F:acyltransferase activity, transferring groups other than amino-acyl groups"/>
    <property type="evidence" value="ECO:0007669"/>
    <property type="project" value="InterPro"/>
</dbReference>
<accession>A0A1T5F2F2</accession>
<protein>
    <submittedName>
        <fullName evidence="4">Ribosomal protein S18 acetylase RimI</fullName>
    </submittedName>
</protein>
<sequence length="297" mass="33553">MKTNLLSPSYHTRNIDQKYMQIRRLTNQDIPDLLLAINVAFADYIVPFQLNSEQLDFKMTSEDIQMDYSVGVFEDGKLVAFIMHGVRPIDNGYKVYNAGTGVLPDYRGRGLVGHMYAYIVPFLQAQGVKEMVLEVIESNQSAIRAYEKEGFTIKRKLLCFSGTLKESKGNNAALLKPLSSLPWGTLSDFWDITPSWQSDTRSMQLVPPSILGAFIADELVGYVLFNTTKRRIYQLAVNPNQRRKGVAQQLIAAIEQQIPEESIQINNLDEAAADLKQLLKKQGLQNDINQLEMTKSI</sequence>
<keyword evidence="1" id="KW-0808">Transferase</keyword>
<dbReference type="Pfam" id="PF13673">
    <property type="entry name" value="Acetyltransf_10"/>
    <property type="match status" value="1"/>
</dbReference>
<keyword evidence="2" id="KW-0012">Acyltransferase</keyword>
<dbReference type="OrthoDB" id="4228396at2"/>
<dbReference type="PANTHER" id="PTHR43420">
    <property type="entry name" value="ACETYLTRANSFERASE"/>
    <property type="match status" value="1"/>
</dbReference>
<dbReference type="Proteomes" id="UP000190150">
    <property type="component" value="Unassembled WGS sequence"/>
</dbReference>
<keyword evidence="5" id="KW-1185">Reference proteome</keyword>
<gene>
    <name evidence="4" type="ORF">SAMN05660841_02961</name>
</gene>
<keyword evidence="4" id="KW-0687">Ribonucleoprotein</keyword>
<keyword evidence="4" id="KW-0689">Ribosomal protein</keyword>
<feature type="domain" description="N-acetyltransferase" evidence="3">
    <location>
        <begin position="176"/>
        <end position="297"/>
    </location>
</feature>
<dbReference type="GO" id="GO:0005840">
    <property type="term" value="C:ribosome"/>
    <property type="evidence" value="ECO:0007669"/>
    <property type="project" value="UniProtKB-KW"/>
</dbReference>
<evidence type="ECO:0000259" key="3">
    <source>
        <dbReference type="PROSITE" id="PS51186"/>
    </source>
</evidence>
<evidence type="ECO:0000313" key="4">
    <source>
        <dbReference type="EMBL" id="SKB90407.1"/>
    </source>
</evidence>
<reference evidence="5" key="1">
    <citation type="submission" date="2017-02" db="EMBL/GenBank/DDBJ databases">
        <authorList>
            <person name="Varghese N."/>
            <person name="Submissions S."/>
        </authorList>
    </citation>
    <scope>NUCLEOTIDE SEQUENCE [LARGE SCALE GENOMIC DNA]</scope>
    <source>
        <strain evidence="5">DSM 24091</strain>
    </source>
</reference>
<dbReference type="EMBL" id="FUZF01000014">
    <property type="protein sequence ID" value="SKB90407.1"/>
    <property type="molecule type" value="Genomic_DNA"/>
</dbReference>
<dbReference type="PROSITE" id="PS51186">
    <property type="entry name" value="GNAT"/>
    <property type="match status" value="2"/>
</dbReference>
<dbReference type="CDD" id="cd04301">
    <property type="entry name" value="NAT_SF"/>
    <property type="match status" value="2"/>
</dbReference>
<dbReference type="PANTHER" id="PTHR43420:SF44">
    <property type="entry name" value="ACETYLTRANSFERASE YPEA"/>
    <property type="match status" value="1"/>
</dbReference>
<dbReference type="SUPFAM" id="SSF55729">
    <property type="entry name" value="Acyl-CoA N-acyltransferases (Nat)"/>
    <property type="match status" value="2"/>
</dbReference>
<evidence type="ECO:0000256" key="1">
    <source>
        <dbReference type="ARBA" id="ARBA00022679"/>
    </source>
</evidence>
<feature type="domain" description="N-acetyltransferase" evidence="3">
    <location>
        <begin position="20"/>
        <end position="179"/>
    </location>
</feature>
<dbReference type="Gene3D" id="3.40.630.30">
    <property type="match status" value="2"/>
</dbReference>
<dbReference type="InterPro" id="IPR016181">
    <property type="entry name" value="Acyl_CoA_acyltransferase"/>
</dbReference>
<dbReference type="STRING" id="1513896.SAMN05660841_02961"/>